<dbReference type="AlphaFoldDB" id="A0AA36CU38"/>
<dbReference type="EMBL" id="CATQJA010002628">
    <property type="protein sequence ID" value="CAJ0574250.1"/>
    <property type="molecule type" value="Genomic_DNA"/>
</dbReference>
<gene>
    <name evidence="1" type="ORF">MSPICULIGERA_LOCUS12590</name>
</gene>
<evidence type="ECO:0000313" key="2">
    <source>
        <dbReference type="Proteomes" id="UP001177023"/>
    </source>
</evidence>
<proteinExistence type="predicted"/>
<feature type="non-terminal residue" evidence="1">
    <location>
        <position position="299"/>
    </location>
</feature>
<keyword evidence="2" id="KW-1185">Reference proteome</keyword>
<evidence type="ECO:0008006" key="3">
    <source>
        <dbReference type="Google" id="ProtNLM"/>
    </source>
</evidence>
<accession>A0AA36CU38</accession>
<organism evidence="1 2">
    <name type="scientific">Mesorhabditis spiculigera</name>
    <dbReference type="NCBI Taxonomy" id="96644"/>
    <lineage>
        <taxon>Eukaryota</taxon>
        <taxon>Metazoa</taxon>
        <taxon>Ecdysozoa</taxon>
        <taxon>Nematoda</taxon>
        <taxon>Chromadorea</taxon>
        <taxon>Rhabditida</taxon>
        <taxon>Rhabditina</taxon>
        <taxon>Rhabditomorpha</taxon>
        <taxon>Rhabditoidea</taxon>
        <taxon>Rhabditidae</taxon>
        <taxon>Mesorhabditinae</taxon>
        <taxon>Mesorhabditis</taxon>
    </lineage>
</organism>
<reference evidence="1" key="1">
    <citation type="submission" date="2023-06" db="EMBL/GenBank/DDBJ databases">
        <authorList>
            <person name="Delattre M."/>
        </authorList>
    </citation>
    <scope>NUCLEOTIDE SEQUENCE</scope>
    <source>
        <strain evidence="1">AF72</strain>
    </source>
</reference>
<sequence length="299" mass="33641">MTNGVQRFGDIPVATVFTASCFEKELTLLPDEKKKPTSPSQIVVPFLCLPTHAQELIAKHIDADDLRTRFRLARCCRDTWAVVANAPRSASNAVIFVKDGELAIEGVSESDIENDATVSMMYSNSEIEILSIAGTCESSQAKIISSKLKARELHLECLPQSLDFLEIAMPKGGYQKLSVADWRRAEHRAIYKFMTDKCDQVVVCKVDDPVEWLQWHGKRLFMQIEAAALLRGKRFIGHLIVQWLAGSREIFSITVTDSVWYYCIPTRLQKTKFVRADGLTLLLESGDSLHRLTLRPTVP</sequence>
<name>A0AA36CU38_9BILA</name>
<comment type="caution">
    <text evidence="1">The sequence shown here is derived from an EMBL/GenBank/DDBJ whole genome shotgun (WGS) entry which is preliminary data.</text>
</comment>
<dbReference type="Proteomes" id="UP001177023">
    <property type="component" value="Unassembled WGS sequence"/>
</dbReference>
<evidence type="ECO:0000313" key="1">
    <source>
        <dbReference type="EMBL" id="CAJ0574250.1"/>
    </source>
</evidence>
<protein>
    <recommendedName>
        <fullName evidence="3">F-box domain-containing protein</fullName>
    </recommendedName>
</protein>
<dbReference type="PROSITE" id="PS51257">
    <property type="entry name" value="PROKAR_LIPOPROTEIN"/>
    <property type="match status" value="1"/>
</dbReference>